<comment type="catalytic activity">
    <reaction evidence="4">
        <text>dTTP + H2O = dTMP + diphosphate + H(+)</text>
        <dbReference type="Rhea" id="RHEA:28534"/>
        <dbReference type="ChEBI" id="CHEBI:15377"/>
        <dbReference type="ChEBI" id="CHEBI:15378"/>
        <dbReference type="ChEBI" id="CHEBI:33019"/>
        <dbReference type="ChEBI" id="CHEBI:37568"/>
        <dbReference type="ChEBI" id="CHEBI:63528"/>
        <dbReference type="EC" id="3.6.1.9"/>
    </reaction>
</comment>
<comment type="catalytic activity">
    <reaction evidence="4">
        <text>UTP + H2O = UMP + diphosphate + H(+)</text>
        <dbReference type="Rhea" id="RHEA:29395"/>
        <dbReference type="ChEBI" id="CHEBI:15377"/>
        <dbReference type="ChEBI" id="CHEBI:15378"/>
        <dbReference type="ChEBI" id="CHEBI:33019"/>
        <dbReference type="ChEBI" id="CHEBI:46398"/>
        <dbReference type="ChEBI" id="CHEBI:57865"/>
        <dbReference type="EC" id="3.6.1.9"/>
    </reaction>
</comment>
<dbReference type="Gene3D" id="3.90.950.10">
    <property type="match status" value="1"/>
</dbReference>
<dbReference type="PANTHER" id="PTHR43213:SF5">
    <property type="entry name" value="BIFUNCTIONAL DTTP_UTP PYROPHOSPHATASE_METHYLTRANSFERASE PROTEIN-RELATED"/>
    <property type="match status" value="1"/>
</dbReference>
<proteinExistence type="inferred from homology"/>
<dbReference type="Proteomes" id="UP000293398">
    <property type="component" value="Unassembled WGS sequence"/>
</dbReference>
<keyword evidence="2 4" id="KW-0378">Hydrolase</keyword>
<evidence type="ECO:0000313" key="5">
    <source>
        <dbReference type="EMBL" id="RZU00045.1"/>
    </source>
</evidence>
<dbReference type="NCBIfam" id="TIGR00172">
    <property type="entry name" value="maf"/>
    <property type="match status" value="1"/>
</dbReference>
<comment type="function">
    <text evidence="4">Nucleoside triphosphate pyrophosphatase that hydrolyzes dTTP and UTP. May have a dual role in cell division arrest and in preventing the incorporation of modified nucleotides into cellular nucleic acids.</text>
</comment>
<dbReference type="GO" id="GO:0036221">
    <property type="term" value="F:UTP diphosphatase activity"/>
    <property type="evidence" value="ECO:0007669"/>
    <property type="project" value="RHEA"/>
</dbReference>
<dbReference type="InterPro" id="IPR029001">
    <property type="entry name" value="ITPase-like_fam"/>
</dbReference>
<feature type="site" description="Important for substrate specificity" evidence="4">
    <location>
        <position position="37"/>
    </location>
</feature>
<dbReference type="EMBL" id="SHKO01000001">
    <property type="protein sequence ID" value="RZU00045.1"/>
    <property type="molecule type" value="Genomic_DNA"/>
</dbReference>
<feature type="site" description="Important for substrate specificity" evidence="4">
    <location>
        <position position="186"/>
    </location>
</feature>
<gene>
    <name evidence="5" type="ORF">EV681_1850</name>
</gene>
<evidence type="ECO:0000313" key="6">
    <source>
        <dbReference type="Proteomes" id="UP000293398"/>
    </source>
</evidence>
<evidence type="ECO:0000256" key="1">
    <source>
        <dbReference type="ARBA" id="ARBA00001968"/>
    </source>
</evidence>
<dbReference type="GO" id="GO:0036218">
    <property type="term" value="F:dTTP diphosphatase activity"/>
    <property type="evidence" value="ECO:0007669"/>
    <property type="project" value="RHEA"/>
</dbReference>
<keyword evidence="6" id="KW-1185">Reference proteome</keyword>
<dbReference type="Pfam" id="PF02545">
    <property type="entry name" value="Maf"/>
    <property type="match status" value="1"/>
</dbReference>
<dbReference type="EC" id="3.6.1.9" evidence="4"/>
<keyword evidence="4" id="KW-0963">Cytoplasm</keyword>
<dbReference type="CDD" id="cd00555">
    <property type="entry name" value="Maf"/>
    <property type="match status" value="1"/>
</dbReference>
<feature type="site" description="Important for substrate specificity" evidence="4">
    <location>
        <position position="104"/>
    </location>
</feature>
<dbReference type="GO" id="GO:0005737">
    <property type="term" value="C:cytoplasm"/>
    <property type="evidence" value="ECO:0007669"/>
    <property type="project" value="UniProtKB-SubCell"/>
</dbReference>
<dbReference type="HAMAP" id="MF_00528">
    <property type="entry name" value="Maf"/>
    <property type="match status" value="1"/>
</dbReference>
<comment type="cofactor">
    <cofactor evidence="1 4">
        <name>a divalent metal cation</name>
        <dbReference type="ChEBI" id="CHEBI:60240"/>
    </cofactor>
</comment>
<reference evidence="5 6" key="1">
    <citation type="submission" date="2019-02" db="EMBL/GenBank/DDBJ databases">
        <title>Genomic Encyclopedia of Type Strains, Phase IV (KMG-IV): sequencing the most valuable type-strain genomes for metagenomic binning, comparative biology and taxonomic classification.</title>
        <authorList>
            <person name="Goeker M."/>
        </authorList>
    </citation>
    <scope>NUCLEOTIDE SEQUENCE [LARGE SCALE GENOMIC DNA]</scope>
    <source>
        <strain evidence="5 6">DSM 23814</strain>
    </source>
</reference>
<dbReference type="PANTHER" id="PTHR43213">
    <property type="entry name" value="BIFUNCTIONAL DTTP/UTP PYROPHOSPHATASE/METHYLTRANSFERASE PROTEIN-RELATED"/>
    <property type="match status" value="1"/>
</dbReference>
<evidence type="ECO:0000256" key="4">
    <source>
        <dbReference type="HAMAP-Rule" id="MF_00528"/>
    </source>
</evidence>
<comment type="caution">
    <text evidence="4">Lacks conserved residue(s) required for the propagation of feature annotation.</text>
</comment>
<accession>A0A4Q7VUE4</accession>
<name>A0A4Q7VUE4_9BURK</name>
<feature type="active site" description="Proton acceptor" evidence="4">
    <location>
        <position position="103"/>
    </location>
</feature>
<organism evidence="5 6">
    <name type="scientific">Advenella incenata</name>
    <dbReference type="NCBI Taxonomy" id="267800"/>
    <lineage>
        <taxon>Bacteria</taxon>
        <taxon>Pseudomonadati</taxon>
        <taxon>Pseudomonadota</taxon>
        <taxon>Betaproteobacteria</taxon>
        <taxon>Burkholderiales</taxon>
        <taxon>Alcaligenaceae</taxon>
    </lineage>
</organism>
<dbReference type="InterPro" id="IPR003697">
    <property type="entry name" value="Maf-like"/>
</dbReference>
<comment type="subcellular location">
    <subcellularLocation>
        <location evidence="4">Cytoplasm</location>
    </subcellularLocation>
</comment>
<sequence>MTALNNTISGSGPAPAESLQMTQVLTQPIFLASASPRRHQLLTQMGIVHDILQVPAPPGEDEPLLPGEHPASYVKRTAREKAERAVAHLHSSGLSPRPILTADTTVMMGPLLLGKANTDNDVRDALAALSGQTHQVHTAIVLAWRERLYEDVSITSVIMKPLTAHEIDWYVRSGEGIGKAGAYGIQGLASAFVESISGSYSGVMGLPLFETCRLLGRAYSASD</sequence>
<keyword evidence="3 4" id="KW-0546">Nucleotide metabolism</keyword>
<dbReference type="AlphaFoldDB" id="A0A4Q7VUE4"/>
<comment type="similarity">
    <text evidence="4">Belongs to the Maf family. YhdE subfamily.</text>
</comment>
<dbReference type="GO" id="GO:0009117">
    <property type="term" value="P:nucleotide metabolic process"/>
    <property type="evidence" value="ECO:0007669"/>
    <property type="project" value="UniProtKB-KW"/>
</dbReference>
<evidence type="ECO:0000256" key="2">
    <source>
        <dbReference type="ARBA" id="ARBA00022801"/>
    </source>
</evidence>
<comment type="caution">
    <text evidence="5">The sequence shown here is derived from an EMBL/GenBank/DDBJ whole genome shotgun (WGS) entry which is preliminary data.</text>
</comment>
<dbReference type="SUPFAM" id="SSF52972">
    <property type="entry name" value="ITPase-like"/>
    <property type="match status" value="1"/>
</dbReference>
<dbReference type="PIRSF" id="PIRSF006305">
    <property type="entry name" value="Maf"/>
    <property type="match status" value="1"/>
</dbReference>
<evidence type="ECO:0000256" key="3">
    <source>
        <dbReference type="ARBA" id="ARBA00023080"/>
    </source>
</evidence>
<protein>
    <recommendedName>
        <fullName evidence="4">dTTP/UTP pyrophosphatase</fullName>
        <shortName evidence="4">dTTPase/UTPase</shortName>
        <ecNumber evidence="4">3.6.1.9</ecNumber>
    </recommendedName>
    <alternativeName>
        <fullName evidence="4">Nucleoside triphosphate pyrophosphatase</fullName>
    </alternativeName>
    <alternativeName>
        <fullName evidence="4">Nucleotide pyrophosphatase</fullName>
        <shortName evidence="4">Nucleotide PPase</shortName>
    </alternativeName>
</protein>